<sequence length="32" mass="4011">MRVYYVCSILFFFCFLYNRLLLSNLVLFQEVR</sequence>
<protein>
    <submittedName>
        <fullName evidence="1">Uncharacterized protein</fullName>
    </submittedName>
</protein>
<proteinExistence type="predicted"/>
<dbReference type="EMBL" id="BK032823">
    <property type="protein sequence ID" value="DAF62393.1"/>
    <property type="molecule type" value="Genomic_DNA"/>
</dbReference>
<reference evidence="1" key="1">
    <citation type="journal article" date="2021" name="Proc. Natl. Acad. Sci. U.S.A.">
        <title>A Catalog of Tens of Thousands of Viruses from Human Metagenomes Reveals Hidden Associations with Chronic Diseases.</title>
        <authorList>
            <person name="Tisza M.J."/>
            <person name="Buck C.B."/>
        </authorList>
    </citation>
    <scope>NUCLEOTIDE SEQUENCE</scope>
    <source>
        <strain evidence="1">CtIty1</strain>
    </source>
</reference>
<organism evidence="1">
    <name type="scientific">Myoviridae sp. ctIty1</name>
    <dbReference type="NCBI Taxonomy" id="2827673"/>
    <lineage>
        <taxon>Viruses</taxon>
        <taxon>Duplodnaviria</taxon>
        <taxon>Heunggongvirae</taxon>
        <taxon>Uroviricota</taxon>
        <taxon>Caudoviricetes</taxon>
    </lineage>
</organism>
<name>A0A8S5TGM3_9CAUD</name>
<accession>A0A8S5TGM3</accession>
<evidence type="ECO:0000313" key="1">
    <source>
        <dbReference type="EMBL" id="DAF62393.1"/>
    </source>
</evidence>